<sequence>MSSLISKDEKVKKSIVYIGYLILKELSKREDKKISIYDIASLLKKENLLNNEQLNYSLMLLYATDIVDFEEPYIFSK</sequence>
<keyword evidence="2" id="KW-1185">Reference proteome</keyword>
<protein>
    <submittedName>
        <fullName evidence="1">Uncharacterized protein</fullName>
    </submittedName>
</protein>
<accession>A0ABT8X1H2</accession>
<gene>
    <name evidence="1" type="ORF">Q4Q39_10345</name>
</gene>
<name>A0ABT8X1H2_9FLAO</name>
<dbReference type="RefSeq" id="WP_303282373.1">
    <property type="nucleotide sequence ID" value="NZ_BAABCZ010000011.1"/>
</dbReference>
<organism evidence="1 2">
    <name type="scientific">Flavivirga amylovorans</name>
    <dbReference type="NCBI Taxonomy" id="870486"/>
    <lineage>
        <taxon>Bacteria</taxon>
        <taxon>Pseudomonadati</taxon>
        <taxon>Bacteroidota</taxon>
        <taxon>Flavobacteriia</taxon>
        <taxon>Flavobacteriales</taxon>
        <taxon>Flavobacteriaceae</taxon>
        <taxon>Flavivirga</taxon>
    </lineage>
</organism>
<reference evidence="1" key="1">
    <citation type="submission" date="2023-07" db="EMBL/GenBank/DDBJ databases">
        <title>Two novel species in the genus Flavivirga.</title>
        <authorList>
            <person name="Kwon K."/>
        </authorList>
    </citation>
    <scope>NUCLEOTIDE SEQUENCE</scope>
    <source>
        <strain evidence="1">KACC 14157</strain>
    </source>
</reference>
<dbReference type="Proteomes" id="UP001176891">
    <property type="component" value="Unassembled WGS sequence"/>
</dbReference>
<evidence type="ECO:0000313" key="2">
    <source>
        <dbReference type="Proteomes" id="UP001176891"/>
    </source>
</evidence>
<dbReference type="EMBL" id="JAUOEM010000003">
    <property type="protein sequence ID" value="MDO5987799.1"/>
    <property type="molecule type" value="Genomic_DNA"/>
</dbReference>
<comment type="caution">
    <text evidence="1">The sequence shown here is derived from an EMBL/GenBank/DDBJ whole genome shotgun (WGS) entry which is preliminary data.</text>
</comment>
<proteinExistence type="predicted"/>
<evidence type="ECO:0000313" key="1">
    <source>
        <dbReference type="EMBL" id="MDO5987799.1"/>
    </source>
</evidence>